<comment type="caution">
    <text evidence="2">The sequence shown here is derived from an EMBL/GenBank/DDBJ whole genome shotgun (WGS) entry which is preliminary data.</text>
</comment>
<dbReference type="AlphaFoldDB" id="A0AAE1DIM1"/>
<feature type="compositionally biased region" description="Polar residues" evidence="1">
    <location>
        <begin position="28"/>
        <end position="45"/>
    </location>
</feature>
<organism evidence="2 3">
    <name type="scientific">Elysia crispata</name>
    <name type="common">lettuce slug</name>
    <dbReference type="NCBI Taxonomy" id="231223"/>
    <lineage>
        <taxon>Eukaryota</taxon>
        <taxon>Metazoa</taxon>
        <taxon>Spiralia</taxon>
        <taxon>Lophotrochozoa</taxon>
        <taxon>Mollusca</taxon>
        <taxon>Gastropoda</taxon>
        <taxon>Heterobranchia</taxon>
        <taxon>Euthyneura</taxon>
        <taxon>Panpulmonata</taxon>
        <taxon>Sacoglossa</taxon>
        <taxon>Placobranchoidea</taxon>
        <taxon>Plakobranchidae</taxon>
        <taxon>Elysia</taxon>
    </lineage>
</organism>
<sequence>MGIEPASRSRGDHFTTLAALFLTSLKSPSGHCSQRPAVSSGQLASRSDDWPPDVCQARGCCVLSVSMSESGSSRQTFPAEAGTHYLWYLCGDRV</sequence>
<reference evidence="2" key="1">
    <citation type="journal article" date="2023" name="G3 (Bethesda)">
        <title>A reference genome for the long-term kleptoplast-retaining sea slug Elysia crispata morphotype clarki.</title>
        <authorList>
            <person name="Eastman K.E."/>
            <person name="Pendleton A.L."/>
            <person name="Shaikh M.A."/>
            <person name="Suttiyut T."/>
            <person name="Ogas R."/>
            <person name="Tomko P."/>
            <person name="Gavelis G."/>
            <person name="Widhalm J.R."/>
            <person name="Wisecaver J.H."/>
        </authorList>
    </citation>
    <scope>NUCLEOTIDE SEQUENCE</scope>
    <source>
        <strain evidence="2">ECLA1</strain>
    </source>
</reference>
<dbReference type="EMBL" id="JAWDGP010003665">
    <property type="protein sequence ID" value="KAK3771976.1"/>
    <property type="molecule type" value="Genomic_DNA"/>
</dbReference>
<proteinExistence type="predicted"/>
<gene>
    <name evidence="2" type="ORF">RRG08_011889</name>
</gene>
<feature type="region of interest" description="Disordered" evidence="1">
    <location>
        <begin position="28"/>
        <end position="49"/>
    </location>
</feature>
<protein>
    <submittedName>
        <fullName evidence="2">Uncharacterized protein</fullName>
    </submittedName>
</protein>
<evidence type="ECO:0000313" key="2">
    <source>
        <dbReference type="EMBL" id="KAK3771976.1"/>
    </source>
</evidence>
<name>A0AAE1DIM1_9GAST</name>
<evidence type="ECO:0000256" key="1">
    <source>
        <dbReference type="SAM" id="MobiDB-lite"/>
    </source>
</evidence>
<keyword evidence="3" id="KW-1185">Reference proteome</keyword>
<evidence type="ECO:0000313" key="3">
    <source>
        <dbReference type="Proteomes" id="UP001283361"/>
    </source>
</evidence>
<dbReference type="Proteomes" id="UP001283361">
    <property type="component" value="Unassembled WGS sequence"/>
</dbReference>
<accession>A0AAE1DIM1</accession>